<organism evidence="1 2">
    <name type="scientific">Myceligenerans indicum</name>
    <dbReference type="NCBI Taxonomy" id="2593663"/>
    <lineage>
        <taxon>Bacteria</taxon>
        <taxon>Bacillati</taxon>
        <taxon>Actinomycetota</taxon>
        <taxon>Actinomycetes</taxon>
        <taxon>Micrococcales</taxon>
        <taxon>Promicromonosporaceae</taxon>
        <taxon>Myceligenerans</taxon>
    </lineage>
</organism>
<name>A0ABS1LJI0_9MICO</name>
<reference evidence="1 2" key="1">
    <citation type="journal article" date="2021" name="Arch. Microbiol.">
        <title>Myceligenerans indicum sp. nov., an actinobacterium isolated from mangrove sediment of Sundarbans, India.</title>
        <authorList>
            <person name="Asha K."/>
            <person name="Bhadury P."/>
        </authorList>
    </citation>
    <scope>NUCLEOTIDE SEQUENCE [LARGE SCALE GENOMIC DNA]</scope>
    <source>
        <strain evidence="1 2">I2</strain>
    </source>
</reference>
<dbReference type="InterPro" id="IPR024778">
    <property type="entry name" value="Put_cellulase"/>
</dbReference>
<dbReference type="RefSeq" id="WP_201846312.1">
    <property type="nucleotide sequence ID" value="NZ_JABBYC010000011.1"/>
</dbReference>
<evidence type="ECO:0000313" key="1">
    <source>
        <dbReference type="EMBL" id="MBL0886405.1"/>
    </source>
</evidence>
<dbReference type="InterPro" id="IPR017853">
    <property type="entry name" value="GH"/>
</dbReference>
<dbReference type="Pfam" id="PF12876">
    <property type="entry name" value="Cellulase-like"/>
    <property type="match status" value="1"/>
</dbReference>
<evidence type="ECO:0008006" key="3">
    <source>
        <dbReference type="Google" id="ProtNLM"/>
    </source>
</evidence>
<dbReference type="Proteomes" id="UP000675409">
    <property type="component" value="Unassembled WGS sequence"/>
</dbReference>
<protein>
    <recommendedName>
        <fullName evidence="3">Sugar-binding cellulase-like protein</fullName>
    </recommendedName>
</protein>
<dbReference type="EMBL" id="JABBYC010000011">
    <property type="protein sequence ID" value="MBL0886405.1"/>
    <property type="molecule type" value="Genomic_DNA"/>
</dbReference>
<dbReference type="Gene3D" id="3.20.20.80">
    <property type="entry name" value="Glycosidases"/>
    <property type="match status" value="1"/>
</dbReference>
<gene>
    <name evidence="1" type="ORF">HGK34_09005</name>
</gene>
<keyword evidence="2" id="KW-1185">Reference proteome</keyword>
<evidence type="ECO:0000313" key="2">
    <source>
        <dbReference type="Proteomes" id="UP000675409"/>
    </source>
</evidence>
<proteinExistence type="predicted"/>
<accession>A0ABS1LJI0</accession>
<comment type="caution">
    <text evidence="1">The sequence shown here is derived from an EMBL/GenBank/DDBJ whole genome shotgun (WGS) entry which is preliminary data.</text>
</comment>
<dbReference type="SUPFAM" id="SSF51445">
    <property type="entry name" value="(Trans)glycosidases"/>
    <property type="match status" value="1"/>
</dbReference>
<sequence length="440" mass="48482">MNSLLTTPDRPHMVCLWDFTWYTRTGPGEPFEDLDRAFAQARERGYDTIRICAMPFLLFGSGIDTSAFGLGPLGGEFGQRVRWYDVRHETTIDARAHLVELFRAADRHDVGVIASSWEYQQSPSFAATPEWYEALHAVDPEDRAVVLADAHADLADLLDQEGLGHRLVLTELHNEVQIGYLTDGLGAGGGDDAVRALTPRLERGIARFRRRHPDRPVTVNYGGVPVGALNALPADLDALVVHPYVYGVLQELIDTFGLRGPVEEFDEDRARELLRPDAPGLAAWSVPEGQEWRTRATIMSVAEVYVHDWCDPEAWDHWLYDRLDAHRAAMYEKLALWLEAAAEAAAGRGIPLILGEGYVGYTPLHGRFEEDRFGAELCRHAVREAARLGAWGAVVCSNAAPHHPMWSDVALQRQCAEILTGGSLPASVTGSSVTGSSVTG</sequence>